<protein>
    <submittedName>
        <fullName evidence="3">S4 domain-containing protein YaaA</fullName>
    </submittedName>
</protein>
<evidence type="ECO:0000256" key="1">
    <source>
        <dbReference type="PROSITE-ProRule" id="PRU00182"/>
    </source>
</evidence>
<keyword evidence="1" id="KW-0694">RNA-binding</keyword>
<gene>
    <name evidence="3" type="primary">yaaA</name>
    <name evidence="3" type="ORF">H9882_02665</name>
</gene>
<reference evidence="3" key="1">
    <citation type="journal article" date="2021" name="PeerJ">
        <title>Extensive microbial diversity within the chicken gut microbiome revealed by metagenomics and culture.</title>
        <authorList>
            <person name="Gilroy R."/>
            <person name="Ravi A."/>
            <person name="Getino M."/>
            <person name="Pursley I."/>
            <person name="Horton D.L."/>
            <person name="Alikhan N.F."/>
            <person name="Baker D."/>
            <person name="Gharbi K."/>
            <person name="Hall N."/>
            <person name="Watson M."/>
            <person name="Adriaenssens E.M."/>
            <person name="Foster-Nyarko E."/>
            <person name="Jarju S."/>
            <person name="Secka A."/>
            <person name="Antonio M."/>
            <person name="Oren A."/>
            <person name="Chaudhuri R.R."/>
            <person name="La Ragione R."/>
            <person name="Hildebrand F."/>
            <person name="Pallen M.J."/>
        </authorList>
    </citation>
    <scope>NUCLEOTIDE SEQUENCE</scope>
    <source>
        <strain evidence="3">B5_2728</strain>
    </source>
</reference>
<dbReference type="InterPro" id="IPR036986">
    <property type="entry name" value="S4_RNA-bd_sf"/>
</dbReference>
<feature type="domain" description="RNA-binding S4" evidence="2">
    <location>
        <begin position="11"/>
        <end position="66"/>
    </location>
</feature>
<dbReference type="SMART" id="SM00363">
    <property type="entry name" value="S4"/>
    <property type="match status" value="1"/>
</dbReference>
<comment type="caution">
    <text evidence="3">The sequence shown here is derived from an EMBL/GenBank/DDBJ whole genome shotgun (WGS) entry which is preliminary data.</text>
</comment>
<evidence type="ECO:0000313" key="3">
    <source>
        <dbReference type="EMBL" id="MBU3805779.1"/>
    </source>
</evidence>
<evidence type="ECO:0000313" key="4">
    <source>
        <dbReference type="Proteomes" id="UP000713596"/>
    </source>
</evidence>
<dbReference type="SUPFAM" id="SSF55174">
    <property type="entry name" value="Alpha-L RNA-binding motif"/>
    <property type="match status" value="1"/>
</dbReference>
<dbReference type="EMBL" id="JAHLFP010000018">
    <property type="protein sequence ID" value="MBU3805779.1"/>
    <property type="molecule type" value="Genomic_DNA"/>
</dbReference>
<dbReference type="CDD" id="cd00165">
    <property type="entry name" value="S4"/>
    <property type="match status" value="1"/>
</dbReference>
<evidence type="ECO:0000259" key="2">
    <source>
        <dbReference type="SMART" id="SM00363"/>
    </source>
</evidence>
<dbReference type="Pfam" id="PF13275">
    <property type="entry name" value="S4_2"/>
    <property type="match status" value="1"/>
</dbReference>
<dbReference type="GO" id="GO:0003723">
    <property type="term" value="F:RNA binding"/>
    <property type="evidence" value="ECO:0007669"/>
    <property type="project" value="UniProtKB-KW"/>
</dbReference>
<reference evidence="3" key="2">
    <citation type="submission" date="2021-04" db="EMBL/GenBank/DDBJ databases">
        <authorList>
            <person name="Gilroy R."/>
        </authorList>
    </citation>
    <scope>NUCLEOTIDE SEQUENCE</scope>
    <source>
        <strain evidence="3">B5_2728</strain>
    </source>
</reference>
<dbReference type="Gene3D" id="3.10.290.10">
    <property type="entry name" value="RNA-binding S4 domain"/>
    <property type="match status" value="1"/>
</dbReference>
<dbReference type="Proteomes" id="UP000713596">
    <property type="component" value="Unassembled WGS sequence"/>
</dbReference>
<dbReference type="InterPro" id="IPR014330">
    <property type="entry name" value="RNA-bd_S4-rel_YaaA"/>
</dbReference>
<dbReference type="AlphaFoldDB" id="A0A948WQN7"/>
<organism evidence="3 4">
    <name type="scientific">Candidatus Allofournierella pullistercoris</name>
    <dbReference type="NCBI Taxonomy" id="2838597"/>
    <lineage>
        <taxon>Bacteria</taxon>
        <taxon>Bacillati</taxon>
        <taxon>Bacillota</taxon>
        <taxon>Clostridia</taxon>
        <taxon>Eubacteriales</taxon>
        <taxon>Oscillospiraceae</taxon>
        <taxon>Allofournierella</taxon>
    </lineage>
</organism>
<name>A0A948WQN7_9FIRM</name>
<dbReference type="InterPro" id="IPR002942">
    <property type="entry name" value="S4_RNA-bd"/>
</dbReference>
<dbReference type="NCBIfam" id="TIGR02988">
    <property type="entry name" value="YaaA_near_RecF"/>
    <property type="match status" value="1"/>
</dbReference>
<sequence>MEQIQIHTEYIKLDALLKLAGLVETGGEAKQLIQAGQVLVNDEVCTMRGKKLRSGDRVTLDGHTLVIGG</sequence>
<dbReference type="PROSITE" id="PS50889">
    <property type="entry name" value="S4"/>
    <property type="match status" value="1"/>
</dbReference>
<proteinExistence type="predicted"/>
<accession>A0A948WQN7</accession>